<reference evidence="1" key="1">
    <citation type="submission" date="2017-03" db="EMBL/GenBank/DDBJ databases">
        <title>The mitochondrial genome of the carnivorous plant Utricularia reniformis (Lentibulariaceae): structure, comparative analysis and evolutionary landmarks.</title>
        <authorList>
            <person name="Silva S.R."/>
            <person name="Alvarenga D.O."/>
            <person name="Michael T.P."/>
            <person name="Miranda V.F.O."/>
            <person name="Varani A.M."/>
        </authorList>
    </citation>
    <scope>NUCLEOTIDE SEQUENCE</scope>
</reference>
<geneLocation type="mitochondrion" evidence="1"/>
<sequence>MSFSLNLKLLLFPEVNDSKRLTTLSKEEFPTLGFPVLTTKSLFFYWEVHFIHP</sequence>
<gene>
    <name evidence="1" type="ORF">AEK19_MT1282</name>
</gene>
<name>A0A1Y0B215_9LAMI</name>
<protein>
    <submittedName>
        <fullName evidence="1">Uncharacterized protein</fullName>
    </submittedName>
</protein>
<accession>A0A1Y0B215</accession>
<keyword evidence="1" id="KW-0496">Mitochondrion</keyword>
<proteinExistence type="predicted"/>
<dbReference type="EMBL" id="KY774314">
    <property type="protein sequence ID" value="ART31486.1"/>
    <property type="molecule type" value="Genomic_DNA"/>
</dbReference>
<dbReference type="AlphaFoldDB" id="A0A1Y0B215"/>
<organism evidence="1">
    <name type="scientific">Utricularia reniformis</name>
    <dbReference type="NCBI Taxonomy" id="192314"/>
    <lineage>
        <taxon>Eukaryota</taxon>
        <taxon>Viridiplantae</taxon>
        <taxon>Streptophyta</taxon>
        <taxon>Embryophyta</taxon>
        <taxon>Tracheophyta</taxon>
        <taxon>Spermatophyta</taxon>
        <taxon>Magnoliopsida</taxon>
        <taxon>eudicotyledons</taxon>
        <taxon>Gunneridae</taxon>
        <taxon>Pentapetalae</taxon>
        <taxon>asterids</taxon>
        <taxon>lamiids</taxon>
        <taxon>Lamiales</taxon>
        <taxon>Lentibulariaceae</taxon>
        <taxon>Utricularia</taxon>
    </lineage>
</organism>
<evidence type="ECO:0000313" key="1">
    <source>
        <dbReference type="EMBL" id="ART31486.1"/>
    </source>
</evidence>